<sequence>MSNYCFYSQDALALAQSAGVDVIINSYAEQHKKQTYILCRPLSNEDVKYDYDRAIAVFSSGIKPFFIDFGDDDDLFEEYQEDFLEDVSYLAEKFKYRDKIGRKKSWQILFESLSRNDIDFKKLEVETKESRVIDLIISLIVGSINDTSRINLEANNLLDTIKSKIILFDTDQTKFVFQSGFGKKSVIQGLAGSGKTELLLHKLKEIYSKNPDS</sequence>
<evidence type="ECO:0000313" key="1">
    <source>
        <dbReference type="EMBL" id="HAE2815616.1"/>
    </source>
</evidence>
<gene>
    <name evidence="1" type="ORF">G3374_004556</name>
</gene>
<comment type="caution">
    <text evidence="1">The sequence shown here is derived from an EMBL/GenBank/DDBJ whole genome shotgun (WGS) entry which is preliminary data.</text>
</comment>
<proteinExistence type="predicted"/>
<keyword evidence="1" id="KW-0067">ATP-binding</keyword>
<protein>
    <submittedName>
        <fullName evidence="1">DNA helicase</fullName>
    </submittedName>
</protein>
<organism evidence="1">
    <name type="scientific">Salmonella enterica subsp. enterica serovar Heidelberg</name>
    <dbReference type="NCBI Taxonomy" id="611"/>
    <lineage>
        <taxon>Bacteria</taxon>
        <taxon>Pseudomonadati</taxon>
        <taxon>Pseudomonadota</taxon>
        <taxon>Gammaproteobacteria</taxon>
        <taxon>Enterobacterales</taxon>
        <taxon>Enterobacteriaceae</taxon>
        <taxon>Salmonella</taxon>
    </lineage>
</organism>
<name>A0A728PQN0_SALET</name>
<dbReference type="SUPFAM" id="SSF52540">
    <property type="entry name" value="P-loop containing nucleoside triphosphate hydrolases"/>
    <property type="match status" value="1"/>
</dbReference>
<dbReference type="AlphaFoldDB" id="A0A728PQN0"/>
<reference evidence="1" key="2">
    <citation type="submission" date="2018-07" db="EMBL/GenBank/DDBJ databases">
        <authorList>
            <consortium name="NCBI Pathogen Detection Project"/>
        </authorList>
    </citation>
    <scope>NUCLEOTIDE SEQUENCE</scope>
    <source>
        <strain evidence="1">ID110403</strain>
    </source>
</reference>
<feature type="non-terminal residue" evidence="1">
    <location>
        <position position="213"/>
    </location>
</feature>
<reference evidence="1" key="1">
    <citation type="journal article" date="2018" name="Genome Biol.">
        <title>SKESA: strategic k-mer extension for scrupulous assemblies.</title>
        <authorList>
            <person name="Souvorov A."/>
            <person name="Agarwala R."/>
            <person name="Lipman D.J."/>
        </authorList>
    </citation>
    <scope>NUCLEOTIDE SEQUENCE</scope>
    <source>
        <strain evidence="1">ID110403</strain>
    </source>
</reference>
<keyword evidence="1" id="KW-0378">Hydrolase</keyword>
<accession>A0A728PQN0</accession>
<keyword evidence="1" id="KW-0347">Helicase</keyword>
<dbReference type="InterPro" id="IPR027417">
    <property type="entry name" value="P-loop_NTPase"/>
</dbReference>
<dbReference type="EMBL" id="DAARKP010000140">
    <property type="protein sequence ID" value="HAE2815616.1"/>
    <property type="molecule type" value="Genomic_DNA"/>
</dbReference>
<dbReference type="GO" id="GO:0004386">
    <property type="term" value="F:helicase activity"/>
    <property type="evidence" value="ECO:0007669"/>
    <property type="project" value="UniProtKB-KW"/>
</dbReference>
<keyword evidence="1" id="KW-0547">Nucleotide-binding</keyword>